<evidence type="ECO:0000259" key="9">
    <source>
        <dbReference type="PROSITE" id="PS50850"/>
    </source>
</evidence>
<feature type="compositionally biased region" description="Low complexity" evidence="7">
    <location>
        <begin position="475"/>
        <end position="484"/>
    </location>
</feature>
<feature type="transmembrane region" description="Helical" evidence="8">
    <location>
        <begin position="12"/>
        <end position="34"/>
    </location>
</feature>
<feature type="transmembrane region" description="Helical" evidence="8">
    <location>
        <begin position="165"/>
        <end position="185"/>
    </location>
</feature>
<feature type="transmembrane region" description="Helical" evidence="8">
    <location>
        <begin position="362"/>
        <end position="380"/>
    </location>
</feature>
<evidence type="ECO:0000256" key="6">
    <source>
        <dbReference type="ARBA" id="ARBA00023136"/>
    </source>
</evidence>
<keyword evidence="3" id="KW-1003">Cell membrane</keyword>
<dbReference type="InterPro" id="IPR020846">
    <property type="entry name" value="MFS_dom"/>
</dbReference>
<comment type="subcellular location">
    <subcellularLocation>
        <location evidence="1">Cell membrane</location>
        <topology evidence="1">Multi-pass membrane protein</topology>
    </subcellularLocation>
</comment>
<dbReference type="EMBL" id="JBHTHR010000608">
    <property type="protein sequence ID" value="MFD0802814.1"/>
    <property type="molecule type" value="Genomic_DNA"/>
</dbReference>
<dbReference type="Pfam" id="PF07690">
    <property type="entry name" value="MFS_1"/>
    <property type="match status" value="1"/>
</dbReference>
<dbReference type="CDD" id="cd17321">
    <property type="entry name" value="MFS_MMR_MDR_like"/>
    <property type="match status" value="1"/>
</dbReference>
<dbReference type="Proteomes" id="UP001596956">
    <property type="component" value="Unassembled WGS sequence"/>
</dbReference>
<sequence>MSPLRGNPWAILLTLCLGFFMTLLDLTIVNIAIPDMTRKLGAPLDAIMWVINGYTLALAVLIITAGRLGDLYGQRRLFLIGIAVFTAASALCGMATGVYTLIAARVLQGVGAATLMPQSMALIVRIFPAERRGAALGVWGSVAGLATIAGPTLGGVLVTAFDWRFIFFVNIPLGALALILTLVLIPRDPSSEGRARLDATGVVLATAALTCLSFGLIEGERFDWGRIYGPVSIPVLLAAAAALFGVLAWQQRARQGRDPLVPFVLFADRNFGLMSLAAALVSVAMLGLFLVFSIHLQSVAGMSALEAGLTMAPMSVVSMVAAPVVGRLVDRHGGKYFLSAGSAIFAGGVGWLVWTLGIEGTWLTYLPPLLVMGLGVGSIFGPMNTLAMYRVQPSMAGAGSGVLNTVRQLGSVVGSAVVAAVMQAVLAQRLAERASRRAQELPPEAREPFVSGLVAGAQRGVEVGGAAGPEPPPGVSEEVAAQMG</sequence>
<feature type="transmembrane region" description="Helical" evidence="8">
    <location>
        <begin position="229"/>
        <end position="249"/>
    </location>
</feature>
<evidence type="ECO:0000313" key="10">
    <source>
        <dbReference type="EMBL" id="MFD0802814.1"/>
    </source>
</evidence>
<evidence type="ECO:0000256" key="1">
    <source>
        <dbReference type="ARBA" id="ARBA00004651"/>
    </source>
</evidence>
<keyword evidence="5 8" id="KW-1133">Transmembrane helix</keyword>
<feature type="region of interest" description="Disordered" evidence="7">
    <location>
        <begin position="461"/>
        <end position="484"/>
    </location>
</feature>
<feature type="transmembrane region" description="Helical" evidence="8">
    <location>
        <begin position="197"/>
        <end position="217"/>
    </location>
</feature>
<feature type="transmembrane region" description="Helical" evidence="8">
    <location>
        <begin position="336"/>
        <end position="356"/>
    </location>
</feature>
<keyword evidence="2" id="KW-0813">Transport</keyword>
<dbReference type="PANTHER" id="PTHR42718">
    <property type="entry name" value="MAJOR FACILITATOR SUPERFAMILY MULTIDRUG TRANSPORTER MFSC"/>
    <property type="match status" value="1"/>
</dbReference>
<evidence type="ECO:0000256" key="7">
    <source>
        <dbReference type="SAM" id="MobiDB-lite"/>
    </source>
</evidence>
<evidence type="ECO:0000256" key="8">
    <source>
        <dbReference type="SAM" id="Phobius"/>
    </source>
</evidence>
<feature type="non-terminal residue" evidence="10">
    <location>
        <position position="484"/>
    </location>
</feature>
<evidence type="ECO:0000313" key="11">
    <source>
        <dbReference type="Proteomes" id="UP001596956"/>
    </source>
</evidence>
<comment type="caution">
    <text evidence="10">The sequence shown here is derived from an EMBL/GenBank/DDBJ whole genome shotgun (WGS) entry which is preliminary data.</text>
</comment>
<feature type="transmembrane region" description="Helical" evidence="8">
    <location>
        <begin position="136"/>
        <end position="159"/>
    </location>
</feature>
<evidence type="ECO:0000256" key="5">
    <source>
        <dbReference type="ARBA" id="ARBA00022989"/>
    </source>
</evidence>
<dbReference type="PROSITE" id="PS50850">
    <property type="entry name" value="MFS"/>
    <property type="match status" value="1"/>
</dbReference>
<protein>
    <submittedName>
        <fullName evidence="10">DHA2 family efflux MFS transporter permease subunit</fullName>
    </submittedName>
</protein>
<dbReference type="Gene3D" id="1.20.1720.10">
    <property type="entry name" value="Multidrug resistance protein D"/>
    <property type="match status" value="1"/>
</dbReference>
<keyword evidence="4 8" id="KW-0812">Transmembrane</keyword>
<reference evidence="11" key="1">
    <citation type="journal article" date="2019" name="Int. J. Syst. Evol. Microbiol.">
        <title>The Global Catalogue of Microorganisms (GCM) 10K type strain sequencing project: providing services to taxonomists for standard genome sequencing and annotation.</title>
        <authorList>
            <consortium name="The Broad Institute Genomics Platform"/>
            <consortium name="The Broad Institute Genome Sequencing Center for Infectious Disease"/>
            <person name="Wu L."/>
            <person name="Ma J."/>
        </authorList>
    </citation>
    <scope>NUCLEOTIDE SEQUENCE [LARGE SCALE GENOMIC DNA]</scope>
    <source>
        <strain evidence="11">CCUG 63369</strain>
    </source>
</reference>
<dbReference type="NCBIfam" id="TIGR00711">
    <property type="entry name" value="efflux_EmrB"/>
    <property type="match status" value="1"/>
</dbReference>
<keyword evidence="11" id="KW-1185">Reference proteome</keyword>
<evidence type="ECO:0000256" key="2">
    <source>
        <dbReference type="ARBA" id="ARBA00022448"/>
    </source>
</evidence>
<dbReference type="InterPro" id="IPR036259">
    <property type="entry name" value="MFS_trans_sf"/>
</dbReference>
<proteinExistence type="predicted"/>
<evidence type="ECO:0000256" key="3">
    <source>
        <dbReference type="ARBA" id="ARBA00022475"/>
    </source>
</evidence>
<dbReference type="InterPro" id="IPR011701">
    <property type="entry name" value="MFS"/>
</dbReference>
<feature type="transmembrane region" description="Helical" evidence="8">
    <location>
        <begin position="270"/>
        <end position="295"/>
    </location>
</feature>
<name>A0ABW3BKE6_9ACTN</name>
<feature type="transmembrane region" description="Helical" evidence="8">
    <location>
        <begin position="46"/>
        <end position="65"/>
    </location>
</feature>
<organism evidence="10 11">
    <name type="scientific">Streptomonospora algeriensis</name>
    <dbReference type="NCBI Taxonomy" id="995084"/>
    <lineage>
        <taxon>Bacteria</taxon>
        <taxon>Bacillati</taxon>
        <taxon>Actinomycetota</taxon>
        <taxon>Actinomycetes</taxon>
        <taxon>Streptosporangiales</taxon>
        <taxon>Nocardiopsidaceae</taxon>
        <taxon>Streptomonospora</taxon>
    </lineage>
</organism>
<evidence type="ECO:0000256" key="4">
    <source>
        <dbReference type="ARBA" id="ARBA00022692"/>
    </source>
</evidence>
<feature type="transmembrane region" description="Helical" evidence="8">
    <location>
        <begin position="77"/>
        <end position="100"/>
    </location>
</feature>
<accession>A0ABW3BKE6</accession>
<dbReference type="InterPro" id="IPR004638">
    <property type="entry name" value="EmrB-like"/>
</dbReference>
<feature type="domain" description="Major facilitator superfamily (MFS) profile" evidence="9">
    <location>
        <begin position="11"/>
        <end position="484"/>
    </location>
</feature>
<gene>
    <name evidence="10" type="ORF">ACFQZU_16005</name>
</gene>
<feature type="transmembrane region" description="Helical" evidence="8">
    <location>
        <begin position="106"/>
        <end position="124"/>
    </location>
</feature>
<keyword evidence="6 8" id="KW-0472">Membrane</keyword>
<dbReference type="PANTHER" id="PTHR42718:SF46">
    <property type="entry name" value="BLR6921 PROTEIN"/>
    <property type="match status" value="1"/>
</dbReference>
<dbReference type="SUPFAM" id="SSF103473">
    <property type="entry name" value="MFS general substrate transporter"/>
    <property type="match status" value="1"/>
</dbReference>
<dbReference type="Gene3D" id="1.20.1250.20">
    <property type="entry name" value="MFS general substrate transporter like domains"/>
    <property type="match status" value="1"/>
</dbReference>
<feature type="transmembrane region" description="Helical" evidence="8">
    <location>
        <begin position="307"/>
        <end position="329"/>
    </location>
</feature>
<dbReference type="PRINTS" id="PR01036">
    <property type="entry name" value="TCRTETB"/>
</dbReference>